<comment type="similarity">
    <text evidence="1">Belongs to the RecJ family.</text>
</comment>
<dbReference type="InterPro" id="IPR004610">
    <property type="entry name" value="RecJ"/>
</dbReference>
<dbReference type="GO" id="GO:0008409">
    <property type="term" value="F:5'-3' exonuclease activity"/>
    <property type="evidence" value="ECO:0007669"/>
    <property type="project" value="InterPro"/>
</dbReference>
<evidence type="ECO:0000259" key="6">
    <source>
        <dbReference type="Pfam" id="PF01368"/>
    </source>
</evidence>
<dbReference type="GO" id="GO:0006281">
    <property type="term" value="P:DNA repair"/>
    <property type="evidence" value="ECO:0007669"/>
    <property type="project" value="InterPro"/>
</dbReference>
<dbReference type="InterPro" id="IPR003156">
    <property type="entry name" value="DHHA1_dom"/>
</dbReference>
<evidence type="ECO:0000259" key="7">
    <source>
        <dbReference type="Pfam" id="PF02272"/>
    </source>
</evidence>
<dbReference type="SUPFAM" id="SSF64182">
    <property type="entry name" value="DHH phosphoesterases"/>
    <property type="match status" value="1"/>
</dbReference>
<keyword evidence="3" id="KW-0540">Nuclease</keyword>
<evidence type="ECO:0000256" key="5">
    <source>
        <dbReference type="ARBA" id="ARBA00022839"/>
    </source>
</evidence>
<name>A0A2M7DQP2_9BACT</name>
<keyword evidence="4" id="KW-0378">Hydrolase</keyword>
<evidence type="ECO:0000313" key="9">
    <source>
        <dbReference type="EMBL" id="PIV52092.1"/>
    </source>
</evidence>
<evidence type="ECO:0000256" key="1">
    <source>
        <dbReference type="ARBA" id="ARBA00005915"/>
    </source>
</evidence>
<accession>A0A2M7DQP2</accession>
<dbReference type="NCBIfam" id="TIGR00644">
    <property type="entry name" value="recJ"/>
    <property type="match status" value="1"/>
</dbReference>
<evidence type="ECO:0000256" key="3">
    <source>
        <dbReference type="ARBA" id="ARBA00022722"/>
    </source>
</evidence>
<dbReference type="InterPro" id="IPR051673">
    <property type="entry name" value="SSDNA_exonuclease_RecJ"/>
</dbReference>
<dbReference type="PANTHER" id="PTHR30255">
    <property type="entry name" value="SINGLE-STRANDED-DNA-SPECIFIC EXONUCLEASE RECJ"/>
    <property type="match status" value="1"/>
</dbReference>
<proteinExistence type="inferred from homology"/>
<dbReference type="InterPro" id="IPR001667">
    <property type="entry name" value="DDH_dom"/>
</dbReference>
<dbReference type="PANTHER" id="PTHR30255:SF2">
    <property type="entry name" value="SINGLE-STRANDED-DNA-SPECIFIC EXONUCLEASE RECJ"/>
    <property type="match status" value="1"/>
</dbReference>
<evidence type="ECO:0000313" key="10">
    <source>
        <dbReference type="Proteomes" id="UP000228896"/>
    </source>
</evidence>
<dbReference type="Pfam" id="PF02272">
    <property type="entry name" value="DHHA1"/>
    <property type="match status" value="1"/>
</dbReference>
<keyword evidence="5 9" id="KW-0269">Exonuclease</keyword>
<dbReference type="InterPro" id="IPR041122">
    <property type="entry name" value="RecJ_OB"/>
</dbReference>
<feature type="domain" description="DDH" evidence="6">
    <location>
        <begin position="81"/>
        <end position="237"/>
    </location>
</feature>
<dbReference type="Gene3D" id="3.90.1640.30">
    <property type="match status" value="1"/>
</dbReference>
<feature type="domain" description="DHHA1" evidence="7">
    <location>
        <begin position="371"/>
        <end position="458"/>
    </location>
</feature>
<dbReference type="AlphaFoldDB" id="A0A2M7DQP2"/>
<dbReference type="Pfam" id="PF17768">
    <property type="entry name" value="RecJ_OB"/>
    <property type="match status" value="1"/>
</dbReference>
<dbReference type="Gene3D" id="2.40.50.460">
    <property type="match status" value="1"/>
</dbReference>
<dbReference type="EMBL" id="PETS01000009">
    <property type="protein sequence ID" value="PIV52092.1"/>
    <property type="molecule type" value="Genomic_DNA"/>
</dbReference>
<evidence type="ECO:0000256" key="2">
    <source>
        <dbReference type="ARBA" id="ARBA00019841"/>
    </source>
</evidence>
<dbReference type="InterPro" id="IPR038763">
    <property type="entry name" value="DHH_sf"/>
</dbReference>
<dbReference type="Pfam" id="PF01368">
    <property type="entry name" value="DHH"/>
    <property type="match status" value="1"/>
</dbReference>
<evidence type="ECO:0000256" key="4">
    <source>
        <dbReference type="ARBA" id="ARBA00022801"/>
    </source>
</evidence>
<dbReference type="GO" id="GO:0006310">
    <property type="term" value="P:DNA recombination"/>
    <property type="evidence" value="ECO:0007669"/>
    <property type="project" value="InterPro"/>
</dbReference>
<comment type="caution">
    <text evidence="9">The sequence shown here is derived from an EMBL/GenBank/DDBJ whole genome shotgun (WGS) entry which is preliminary data.</text>
</comment>
<reference evidence="10" key="1">
    <citation type="submission" date="2017-09" db="EMBL/GenBank/DDBJ databases">
        <title>Depth-based differentiation of microbial function through sediment-hosted aquifers and enrichment of novel symbionts in the deep terrestrial subsurface.</title>
        <authorList>
            <person name="Probst A.J."/>
            <person name="Ladd B."/>
            <person name="Jarett J.K."/>
            <person name="Geller-Mcgrath D.E."/>
            <person name="Sieber C.M.K."/>
            <person name="Emerson J.B."/>
            <person name="Anantharaman K."/>
            <person name="Thomas B.C."/>
            <person name="Malmstrom R."/>
            <person name="Stieglmeier M."/>
            <person name="Klingl A."/>
            <person name="Woyke T."/>
            <person name="Ryan C.M."/>
            <person name="Banfield J.F."/>
        </authorList>
    </citation>
    <scope>NUCLEOTIDE SEQUENCE [LARGE SCALE GENOMIC DNA]</scope>
</reference>
<organism evidence="9 10">
    <name type="scientific">Candidatus Falkowbacteria bacterium CG02_land_8_20_14_3_00_36_14</name>
    <dbReference type="NCBI Taxonomy" id="1974560"/>
    <lineage>
        <taxon>Bacteria</taxon>
        <taxon>Candidatus Falkowiibacteriota</taxon>
    </lineage>
</organism>
<dbReference type="Proteomes" id="UP000228896">
    <property type="component" value="Unassembled WGS sequence"/>
</dbReference>
<protein>
    <recommendedName>
        <fullName evidence="2">Single-stranded-DNA-specific exonuclease RecJ</fullName>
    </recommendedName>
</protein>
<dbReference type="GO" id="GO:0003676">
    <property type="term" value="F:nucleic acid binding"/>
    <property type="evidence" value="ECO:0007669"/>
    <property type="project" value="InterPro"/>
</dbReference>
<evidence type="ECO:0000259" key="8">
    <source>
        <dbReference type="Pfam" id="PF17768"/>
    </source>
</evidence>
<gene>
    <name evidence="9" type="primary">recJ</name>
    <name evidence="9" type="ORF">COS18_00500</name>
</gene>
<feature type="domain" description="RecJ OB" evidence="8">
    <location>
        <begin position="472"/>
        <end position="579"/>
    </location>
</feature>
<sequence>MEPNGKIWQAMPEINSSFIQKNPQFNRVILQLLYNRNLHTNEQIDYFLNTDFSKQILDPFLFNQMEEAVKLIIHHIKQKNKILIYGDYDADGVTASALLADTLSTLKAEVDVYIPARVAEGYGLNNKAIKEIAGNGVKLIITVDGGIRNKKEVDYAKSLKLDIIITDHHVPPEKKENLPNCLMINPAMAGEKYPFKFLAGVGVAFKLAQAIIQKSKLSADDKIKMAESNLDLLAIGTVADCVNLLGENRALVKKGLVKLNYTTRKGLKELLRAAKILPEETGKKLDAWNIGWQIGPRLNAAGRMDHANTAYQLLVTKDKDEAQKIAINLNEKNIDRQKITEEITVEVEKQIDKKSRDKIIIGICPPNLEISAWNEGVIGLVAGRISEKYNLPAIIITKTDEGLKGSGRSNIDEFNLIAVISAAGELLEKYGGHKNACGFSLKNKNLELFTKKITDIANKELKNIELMPKIKIEALVDLKEINEELVNDMEKFAPFGQGNSRPKFASYGLTVIDIKNMGYDGQHIKLRLKNENSGFFYAIGFGQAEEWKNLRLGDKIDLVYYLEMNEFNGRREAQFKIVDIKKTIKQ</sequence>